<dbReference type="Gene3D" id="3.30.1370.10">
    <property type="entry name" value="K Homology domain, type 1"/>
    <property type="match status" value="8"/>
</dbReference>
<evidence type="ECO:0000256" key="1">
    <source>
        <dbReference type="ARBA" id="ARBA00022737"/>
    </source>
</evidence>
<dbReference type="InterPro" id="IPR004087">
    <property type="entry name" value="KH_dom"/>
</dbReference>
<feature type="domain" description="K Homology" evidence="5">
    <location>
        <begin position="646"/>
        <end position="712"/>
    </location>
</feature>
<feature type="domain" description="K Homology" evidence="5">
    <location>
        <begin position="914"/>
        <end position="983"/>
    </location>
</feature>
<gene>
    <name evidence="6" type="ORF">DBRI1063_LOCUS12203</name>
</gene>
<evidence type="ECO:0000256" key="4">
    <source>
        <dbReference type="SAM" id="MobiDB-lite"/>
    </source>
</evidence>
<evidence type="ECO:0000259" key="5">
    <source>
        <dbReference type="SMART" id="SM00322"/>
    </source>
</evidence>
<dbReference type="CDD" id="cd00105">
    <property type="entry name" value="KH-I"/>
    <property type="match status" value="1"/>
</dbReference>
<dbReference type="PROSITE" id="PS50084">
    <property type="entry name" value="KH_TYPE_1"/>
    <property type="match status" value="7"/>
</dbReference>
<name>A0A7S2EEQ5_9STRA</name>
<feature type="domain" description="K Homology" evidence="5">
    <location>
        <begin position="355"/>
        <end position="438"/>
    </location>
</feature>
<evidence type="ECO:0000256" key="2">
    <source>
        <dbReference type="PROSITE-ProRule" id="PRU00117"/>
    </source>
</evidence>
<proteinExistence type="predicted"/>
<sequence>MVDNGAVPVSDETFDLSDKLRQRLRETNAERERTQAKIVISTEQLQRMYKHVPKRPRETIQQLDARISKLEHERTTTSISLSSEKKILREMDQIKKIKKEVGAHKEHESAIQGKKSEIAALKDNLRTVTAAVAELEAALSKVELAKKLGCTTADLKTRVVDCPEGKIGHVIGRNGAALKQLEERCVVHVDIDKVGSKIHLHGSDEALDLAVVEVENITLAIEEDVELPSLLVTHLMAKRSAKLNKVQEDHPDVHIDFSRNGNTAQLRGRPEKVVVAKNDLLSFDVKKVTRKLEGRETAFVVGKGGATVNRLVDDHDVVINISNTDSNSSEVEIIGFEGNINAALSEIEDILYKNEEIEEILLVQPMQRNKLLENSGATVKVIQAEINNMIGSNGIGVLLVFEKRPKEDMHSKDLTKLAIKTSRMSMKEAKKLVQKHIDAFDSKVRQVDVEPSLIPAIIGKGGANINALRKECKGADVDVDKDTGVIKIFSNDDETKEVIVKAIEKIVAENQTTFVEVEQNVIGAIFGEVGKEMRNSIIDGMGVNIGIDPSDSKINLRGTVEKITEAAKVLEEFIADNFTSEFDVSPDDEALLFHGGSDSLLNRIEADHDVKANFRKQRHVLAIRGREENVNTAVEAVSKFFNGGDGFGVEKLKVPEGVLGIVIGKGGGNISKLEKDYEGINIHVHRNSNYLSIRGPVEKVNECRVDIITLMATSRVTELVPLSPGQHEILAQPDIMKKITNDINVNVTLSDASLKIRGVSTDVADTKAILMEHLTGEYEASIILEPSQFSKVSAAVRDPSHFERIRKTTNASIRMDSTESAIIISGKRSSVKKAKTFLTGVLDFLLPSQFAKVKVPKPLVKSMNDPAAIAKISADSGSTVSFDRDLHCFQVQSSKPDSVFQATKMLKARLSECEKLVVVVRLDASDLWLLPKIIGKGGETVKELQEESGCKFDISKEELLVAISGESEDAVSTAKASLDKIIEQARKECVFVNIPDSAMSAFIGKGGTNIRQLAEDHDVDIERLRKEPSCIRIQGDEASVEGAHVAVIAWLNDWEASHVGKTVELEEAFIPAILGKQGSTVSTIQRATRCKIDIDRRGLTLTVRGGDESNREEALNKVNEIIDEEKKKILERGAEILENKKKKNVSNESTEAPDSDSNGHSQPEFASRPVGLTIGESKVIKPNNSKNPTKKKDKITGDNKPSNKSSTAAQNLFNLLVSDPRQNQPTEVLTKGSEDGTCDSSTSSATGVSAITEINEDNVNDIHLGGHYKSSSGFSVRV</sequence>
<dbReference type="SMART" id="SM00322">
    <property type="entry name" value="KH"/>
    <property type="match status" value="11"/>
</dbReference>
<feature type="domain" description="K Homology" evidence="5">
    <location>
        <begin position="286"/>
        <end position="352"/>
    </location>
</feature>
<feature type="domain" description="K Homology" evidence="5">
    <location>
        <begin position="509"/>
        <end position="575"/>
    </location>
</feature>
<feature type="region of interest" description="Disordered" evidence="4">
    <location>
        <begin position="1219"/>
        <end position="1245"/>
    </location>
</feature>
<organism evidence="6">
    <name type="scientific">Ditylum brightwellii</name>
    <dbReference type="NCBI Taxonomy" id="49249"/>
    <lineage>
        <taxon>Eukaryota</taxon>
        <taxon>Sar</taxon>
        <taxon>Stramenopiles</taxon>
        <taxon>Ochrophyta</taxon>
        <taxon>Bacillariophyta</taxon>
        <taxon>Mediophyceae</taxon>
        <taxon>Lithodesmiophycidae</taxon>
        <taxon>Lithodesmiales</taxon>
        <taxon>Lithodesmiaceae</taxon>
        <taxon>Ditylum</taxon>
    </lineage>
</organism>
<feature type="coiled-coil region" evidence="3">
    <location>
        <begin position="104"/>
        <end position="145"/>
    </location>
</feature>
<dbReference type="Pfam" id="PF00013">
    <property type="entry name" value="KH_1"/>
    <property type="match status" value="7"/>
</dbReference>
<feature type="domain" description="K Homology" evidence="5">
    <location>
        <begin position="1057"/>
        <end position="1123"/>
    </location>
</feature>
<feature type="domain" description="K Homology" evidence="5">
    <location>
        <begin position="154"/>
        <end position="219"/>
    </location>
</feature>
<dbReference type="PANTHER" id="PTHR10288">
    <property type="entry name" value="KH DOMAIN CONTAINING RNA BINDING PROTEIN"/>
    <property type="match status" value="1"/>
</dbReference>
<evidence type="ECO:0000313" key="6">
    <source>
        <dbReference type="EMBL" id="CAD9332240.1"/>
    </source>
</evidence>
<dbReference type="EMBL" id="HBGN01019194">
    <property type="protein sequence ID" value="CAD9332240.1"/>
    <property type="molecule type" value="Transcribed_RNA"/>
</dbReference>
<feature type="domain" description="K Homology" evidence="5">
    <location>
        <begin position="220"/>
        <end position="285"/>
    </location>
</feature>
<dbReference type="AlphaFoldDB" id="A0A7S2EEQ5"/>
<feature type="domain" description="K Homology" evidence="5">
    <location>
        <begin position="441"/>
        <end position="508"/>
    </location>
</feature>
<dbReference type="InterPro" id="IPR004088">
    <property type="entry name" value="KH_dom_type_1"/>
</dbReference>
<dbReference type="CDD" id="cd02393">
    <property type="entry name" value="KH-I_PNPase"/>
    <property type="match status" value="1"/>
</dbReference>
<protein>
    <recommendedName>
        <fullName evidence="5">K Homology domain-containing protein</fullName>
    </recommendedName>
</protein>
<dbReference type="InterPro" id="IPR036612">
    <property type="entry name" value="KH_dom_type_1_sf"/>
</dbReference>
<dbReference type="SUPFAM" id="SSF54791">
    <property type="entry name" value="Eukaryotic type KH-domain (KH-domain type I)"/>
    <property type="match status" value="9"/>
</dbReference>
<feature type="region of interest" description="Disordered" evidence="4">
    <location>
        <begin position="1141"/>
        <end position="1206"/>
    </location>
</feature>
<dbReference type="GO" id="GO:0003723">
    <property type="term" value="F:RNA binding"/>
    <property type="evidence" value="ECO:0007669"/>
    <property type="project" value="UniProtKB-UniRule"/>
</dbReference>
<keyword evidence="3" id="KW-0175">Coiled coil</keyword>
<feature type="compositionally biased region" description="Polar residues" evidence="4">
    <location>
        <begin position="1146"/>
        <end position="1161"/>
    </location>
</feature>
<accession>A0A7S2EEQ5</accession>
<evidence type="ECO:0000256" key="3">
    <source>
        <dbReference type="SAM" id="Coils"/>
    </source>
</evidence>
<reference evidence="6" key="1">
    <citation type="submission" date="2021-01" db="EMBL/GenBank/DDBJ databases">
        <authorList>
            <person name="Corre E."/>
            <person name="Pelletier E."/>
            <person name="Niang G."/>
            <person name="Scheremetjew M."/>
            <person name="Finn R."/>
            <person name="Kale V."/>
            <person name="Holt S."/>
            <person name="Cochrane G."/>
            <person name="Meng A."/>
            <person name="Brown T."/>
            <person name="Cohen L."/>
        </authorList>
    </citation>
    <scope>NUCLEOTIDE SEQUENCE</scope>
    <source>
        <strain evidence="6">Pop2</strain>
    </source>
</reference>
<keyword evidence="1" id="KW-0677">Repeat</keyword>
<feature type="domain" description="K Homology" evidence="5">
    <location>
        <begin position="986"/>
        <end position="1052"/>
    </location>
</feature>
<feature type="domain" description="K Homology" evidence="5">
    <location>
        <begin position="576"/>
        <end position="642"/>
    </location>
</feature>
<keyword evidence="2" id="KW-0694">RNA-binding</keyword>